<geneLocation type="mitochondrion" evidence="1"/>
<keyword evidence="1" id="KW-0687">Ribonucleoprotein</keyword>
<protein>
    <submittedName>
        <fullName evidence="1">50S ribosomal protein L5</fullName>
    </submittedName>
</protein>
<gene>
    <name evidence="1" type="primary">rpl5</name>
</gene>
<dbReference type="SUPFAM" id="SSF55282">
    <property type="entry name" value="RL5-like"/>
    <property type="match status" value="1"/>
</dbReference>
<dbReference type="AlphaFoldDB" id="A0A6B9ETQ5"/>
<accession>A0A6B9ETQ5</accession>
<organism evidence="1">
    <name type="scientific">Chloroidium sp. UTEX 3077</name>
    <dbReference type="NCBI Taxonomy" id="2686440"/>
    <lineage>
        <taxon>Eukaryota</taxon>
        <taxon>Viridiplantae</taxon>
        <taxon>Chlorophyta</taxon>
        <taxon>core chlorophytes</taxon>
        <taxon>Trebouxiophyceae</taxon>
        <taxon>Watanabeales</taxon>
        <taxon>Watanabeaceae</taxon>
        <taxon>Chloroidium</taxon>
    </lineage>
</organism>
<dbReference type="EMBL" id="MN646686">
    <property type="protein sequence ID" value="QGX86676.1"/>
    <property type="molecule type" value="Genomic_DNA"/>
</dbReference>
<evidence type="ECO:0000313" key="1">
    <source>
        <dbReference type="EMBL" id="QGX86676.1"/>
    </source>
</evidence>
<name>A0A6B9ETQ5_9CHLO</name>
<dbReference type="GO" id="GO:0005840">
    <property type="term" value="C:ribosome"/>
    <property type="evidence" value="ECO:0007669"/>
    <property type="project" value="UniProtKB-KW"/>
</dbReference>
<sequence length="451" mass="51269">MYGRFNTNCFLITWLKTKLNRDHNDKFMQEQRTIKYNKYVVSEDFLLISNYNSVMEFPFFLRAAINTSSKEYLTEKRQSINALAACFLLSGQRSTPTRAKKSIAAFKLREGALIGSQTTLRRSELHTIIDKLLIFVLPRLYSERRNDTFLETASLLFLNRNSKDCDSSFVRVPLQTRQNHITATNKSILFTEKETSFTDQALTLAEPQLNQGTKLLSQQEKTQLVALHALDLRGKAKAMHLSFFKAGNNNSKSNNERAGSKGPVHHLTLGIKDLLLIPEMQEFSPLFETVRGIDVSVALSNPRVRVKKPFLTEYFSFTKQNLTAQMVSKALLGLPQPFSGGVYSNSIHSRHISKQVNGVKGKRLVFDKDRIECSAFTYNTVRRKHSDTQPSCVAVLELERVTLSFYRSNSVSCSTRSACSASQNTQSKQLLDCSLKETRKIFFLTCFQFPS</sequence>
<keyword evidence="1" id="KW-0496">Mitochondrion</keyword>
<reference evidence="1" key="1">
    <citation type="submission" date="2019-11" db="EMBL/GenBank/DDBJ databases">
        <title>Complete Mitochondrial Genome of Chloroidium sp. UTEX 3077.</title>
        <authorList>
            <person name="Zhang H."/>
        </authorList>
    </citation>
    <scope>NUCLEOTIDE SEQUENCE</scope>
</reference>
<keyword evidence="1" id="KW-0689">Ribosomal protein</keyword>
<dbReference type="InterPro" id="IPR022803">
    <property type="entry name" value="Ribosomal_uL5_dom_sf"/>
</dbReference>
<proteinExistence type="predicted"/>
<dbReference type="Gene3D" id="3.30.1440.10">
    <property type="match status" value="1"/>
</dbReference>